<dbReference type="EnsemblMetazoa" id="AQUA011263-RA">
    <property type="protein sequence ID" value="AQUA011263-PA"/>
    <property type="gene ID" value="AQUA011263"/>
</dbReference>
<dbReference type="STRING" id="34691.A0A182XN15"/>
<evidence type="ECO:0000313" key="2">
    <source>
        <dbReference type="Proteomes" id="UP000076407"/>
    </source>
</evidence>
<evidence type="ECO:0008006" key="3">
    <source>
        <dbReference type="Google" id="ProtNLM"/>
    </source>
</evidence>
<organism evidence="1 2">
    <name type="scientific">Anopheles quadriannulatus</name>
    <name type="common">Mosquito</name>
    <dbReference type="NCBI Taxonomy" id="34691"/>
    <lineage>
        <taxon>Eukaryota</taxon>
        <taxon>Metazoa</taxon>
        <taxon>Ecdysozoa</taxon>
        <taxon>Arthropoda</taxon>
        <taxon>Hexapoda</taxon>
        <taxon>Insecta</taxon>
        <taxon>Pterygota</taxon>
        <taxon>Neoptera</taxon>
        <taxon>Endopterygota</taxon>
        <taxon>Diptera</taxon>
        <taxon>Nematocera</taxon>
        <taxon>Culicoidea</taxon>
        <taxon>Culicidae</taxon>
        <taxon>Anophelinae</taxon>
        <taxon>Anopheles</taxon>
    </lineage>
</organism>
<accession>A0A182XN15</accession>
<sequence>NLPPIDDGFVIDFCFDGLPLYLNDSKQFWPILMKVFNIPNMPVMPVALFFGLSKPASVDQYLEDFVEEINELQKNGLMMHGRSYWVKIRCIIADTPARAYIKGVKSHNSVSGCLKCTITTKKSDHSSHRFYPYAAFSQPRDHNSFYNEQYPLHQKFLTALSRLYGLNMILDIIVSDRLHLIDEGVLGRLIFLWTSVFPGQKFRMSKLQLKIVSEHLLQIHLPSDFRRQLRSLNLSQDRKGIKLKSFLHSLYGPEFVNSNVHNLLHAYEEVFRFGELDTMSSVEYEEYLRNFRQMVLHSKRHSLAQSVQRFAELQRINISKRMHLSSTSGPASKSVGRYTECTIRPGLFLRDNFRDQWCMLHDGTVLRYESASIEGCELMIHGHRFTQQYPFFL</sequence>
<dbReference type="Proteomes" id="UP000076407">
    <property type="component" value="Unassembled WGS sequence"/>
</dbReference>
<evidence type="ECO:0000313" key="1">
    <source>
        <dbReference type="EnsemblMetazoa" id="AQUA011263-PA"/>
    </source>
</evidence>
<dbReference type="AlphaFoldDB" id="A0A182XN15"/>
<protein>
    <recommendedName>
        <fullName evidence="3">Transposase domain-containing protein</fullName>
    </recommendedName>
</protein>
<name>A0A182XN15_ANOQN</name>
<proteinExistence type="predicted"/>
<keyword evidence="2" id="KW-1185">Reference proteome</keyword>
<dbReference type="VEuPathDB" id="VectorBase:AQUA011263"/>
<dbReference type="PANTHER" id="PTHR33053">
    <property type="entry name" value="PROTEIN, PUTATIVE-RELATED"/>
    <property type="match status" value="1"/>
</dbReference>
<reference evidence="1" key="1">
    <citation type="submission" date="2020-05" db="UniProtKB">
        <authorList>
            <consortium name="EnsemblMetazoa"/>
        </authorList>
    </citation>
    <scope>IDENTIFICATION</scope>
    <source>
        <strain evidence="1">SANGQUA</strain>
    </source>
</reference>
<dbReference type="PANTHER" id="PTHR33053:SF9">
    <property type="entry name" value="AGAP000105-PA"/>
    <property type="match status" value="1"/>
</dbReference>